<feature type="region of interest" description="Disordered" evidence="1">
    <location>
        <begin position="1"/>
        <end position="29"/>
    </location>
</feature>
<proteinExistence type="predicted"/>
<feature type="region of interest" description="Disordered" evidence="1">
    <location>
        <begin position="345"/>
        <end position="387"/>
    </location>
</feature>
<dbReference type="InParanoid" id="A0A0H2S9C6"/>
<sequence length="402" mass="44925">MASRRAVDLSSSVRVPGSSKQGFKFDGAKSRLPKEVPGKLAAKARTIADQLLKIKESMDKVMATLQHQFQTKDEENPKTLRDWNSVRKTFNSLIAETRSQATSGSTILKGASSPSRICEYVHHGNWTSKSIVDFLETLLPYLLSMEESMDDRTAEIQEYTNKLLKSPSDHSENIKNLLSKVIREIDVFRRSWPRGPDTDYARLIEPEVQIVVNSISSLAESSMRGCEDINLEHSFPGVMKTSIILLPPDVARSLFKAFEGECDPRFANPGSLRALKYNLLDRLMNVEHMLLADVQAFPKVFSDHVKRHDELGCMSKLELIRDLYGYLKKALEGFGDTMVKYDLNKSSGSKSNNAERAGRNGPPNPPPSSSSRAGQPPKSRPVAEKTSFFGRIFGGLFGKKKR</sequence>
<feature type="compositionally biased region" description="Polar residues" evidence="1">
    <location>
        <begin position="9"/>
        <end position="21"/>
    </location>
</feature>
<evidence type="ECO:0000313" key="2">
    <source>
        <dbReference type="EMBL" id="KLO13436.1"/>
    </source>
</evidence>
<dbReference type="EMBL" id="KQ085959">
    <property type="protein sequence ID" value="KLO13436.1"/>
    <property type="molecule type" value="Genomic_DNA"/>
</dbReference>
<keyword evidence="3" id="KW-1185">Reference proteome</keyword>
<evidence type="ECO:0000256" key="1">
    <source>
        <dbReference type="SAM" id="MobiDB-lite"/>
    </source>
</evidence>
<protein>
    <submittedName>
        <fullName evidence="2">Uncharacterized protein</fullName>
    </submittedName>
</protein>
<feature type="compositionally biased region" description="Polar residues" evidence="1">
    <location>
        <begin position="345"/>
        <end position="354"/>
    </location>
</feature>
<gene>
    <name evidence="2" type="ORF">SCHPADRAFT_940358</name>
</gene>
<reference evidence="2 3" key="1">
    <citation type="submission" date="2015-04" db="EMBL/GenBank/DDBJ databases">
        <title>Complete genome sequence of Schizopora paradoxa KUC8140, a cosmopolitan wood degrader in East Asia.</title>
        <authorList>
            <consortium name="DOE Joint Genome Institute"/>
            <person name="Min B."/>
            <person name="Park H."/>
            <person name="Jang Y."/>
            <person name="Kim J.-J."/>
            <person name="Kim K.H."/>
            <person name="Pangilinan J."/>
            <person name="Lipzen A."/>
            <person name="Riley R."/>
            <person name="Grigoriev I.V."/>
            <person name="Spatafora J.W."/>
            <person name="Choi I.-G."/>
        </authorList>
    </citation>
    <scope>NUCLEOTIDE SEQUENCE [LARGE SCALE GENOMIC DNA]</scope>
    <source>
        <strain evidence="2 3">KUC8140</strain>
    </source>
</reference>
<dbReference type="AlphaFoldDB" id="A0A0H2S9C6"/>
<accession>A0A0H2S9C6</accession>
<dbReference type="Proteomes" id="UP000053477">
    <property type="component" value="Unassembled WGS sequence"/>
</dbReference>
<organism evidence="2 3">
    <name type="scientific">Schizopora paradoxa</name>
    <dbReference type="NCBI Taxonomy" id="27342"/>
    <lineage>
        <taxon>Eukaryota</taxon>
        <taxon>Fungi</taxon>
        <taxon>Dikarya</taxon>
        <taxon>Basidiomycota</taxon>
        <taxon>Agaricomycotina</taxon>
        <taxon>Agaricomycetes</taxon>
        <taxon>Hymenochaetales</taxon>
        <taxon>Schizoporaceae</taxon>
        <taxon>Schizopora</taxon>
    </lineage>
</organism>
<evidence type="ECO:0000313" key="3">
    <source>
        <dbReference type="Proteomes" id="UP000053477"/>
    </source>
</evidence>
<name>A0A0H2S9C6_9AGAM</name>